<dbReference type="Proteomes" id="UP000688137">
    <property type="component" value="Unassembled WGS sequence"/>
</dbReference>
<reference evidence="2" key="1">
    <citation type="submission" date="2021-01" db="EMBL/GenBank/DDBJ databases">
        <authorList>
            <consortium name="Genoscope - CEA"/>
            <person name="William W."/>
        </authorList>
    </citation>
    <scope>NUCLEOTIDE SEQUENCE</scope>
</reference>
<keyword evidence="3" id="KW-1185">Reference proteome</keyword>
<dbReference type="OMA" id="KEYSICQ"/>
<proteinExistence type="predicted"/>
<gene>
    <name evidence="2" type="ORF">PPRIM_AZ9-3.1.T0340059</name>
</gene>
<evidence type="ECO:0000256" key="1">
    <source>
        <dbReference type="SAM" id="MobiDB-lite"/>
    </source>
</evidence>
<evidence type="ECO:0000313" key="2">
    <source>
        <dbReference type="EMBL" id="CAD8062923.1"/>
    </source>
</evidence>
<comment type="caution">
    <text evidence="2">The sequence shown here is derived from an EMBL/GenBank/DDBJ whole genome shotgun (WGS) entry which is preliminary data.</text>
</comment>
<name>A0A8S1LBU9_PARPR</name>
<accession>A0A8S1LBU9</accession>
<feature type="compositionally biased region" description="Basic and acidic residues" evidence="1">
    <location>
        <begin position="205"/>
        <end position="226"/>
    </location>
</feature>
<sequence length="233" mass="28540">MKSNQQNDKILKCAHPEHQEVIQVIVLDPTLIKNQRLFCKTCLENFETNHKTIGFKKVMGMTEENYKKKRQFREIIYNQKFKELEELKQKFIKLKSYINRNLDEIIENTEIWMKDLTNYKLQEFNFHNEIDWIIQYNQQIEIEQLAQEVNPINYNHIKKLNQKLEQFSSFKEYSNCKNILNNLQPKKIKQQRQIIIQEVTKRDQVKYKDQHKNRDRQKSQQKDDKLNTLTRKY</sequence>
<evidence type="ECO:0000313" key="3">
    <source>
        <dbReference type="Proteomes" id="UP000688137"/>
    </source>
</evidence>
<dbReference type="EMBL" id="CAJJDM010000033">
    <property type="protein sequence ID" value="CAD8062923.1"/>
    <property type="molecule type" value="Genomic_DNA"/>
</dbReference>
<feature type="region of interest" description="Disordered" evidence="1">
    <location>
        <begin position="205"/>
        <end position="233"/>
    </location>
</feature>
<protein>
    <submittedName>
        <fullName evidence="2">Uncharacterized protein</fullName>
    </submittedName>
</protein>
<dbReference type="AlphaFoldDB" id="A0A8S1LBU9"/>
<organism evidence="2 3">
    <name type="scientific">Paramecium primaurelia</name>
    <dbReference type="NCBI Taxonomy" id="5886"/>
    <lineage>
        <taxon>Eukaryota</taxon>
        <taxon>Sar</taxon>
        <taxon>Alveolata</taxon>
        <taxon>Ciliophora</taxon>
        <taxon>Intramacronucleata</taxon>
        <taxon>Oligohymenophorea</taxon>
        <taxon>Peniculida</taxon>
        <taxon>Parameciidae</taxon>
        <taxon>Paramecium</taxon>
    </lineage>
</organism>